<comment type="similarity">
    <text evidence="1 5">Belongs to the Fmt family.</text>
</comment>
<keyword evidence="10" id="KW-1185">Reference proteome</keyword>
<proteinExistence type="inferred from homology"/>
<evidence type="ECO:0000313" key="10">
    <source>
        <dbReference type="Proteomes" id="UP001164693"/>
    </source>
</evidence>
<keyword evidence="4 5" id="KW-0648">Protein biosynthesis</keyword>
<dbReference type="PANTHER" id="PTHR11138">
    <property type="entry name" value="METHIONYL-TRNA FORMYLTRANSFERASE"/>
    <property type="match status" value="1"/>
</dbReference>
<organism evidence="9 10">
    <name type="scientific">Jatrophihabitans cynanchi</name>
    <dbReference type="NCBI Taxonomy" id="2944128"/>
    <lineage>
        <taxon>Bacteria</taxon>
        <taxon>Bacillati</taxon>
        <taxon>Actinomycetota</taxon>
        <taxon>Actinomycetes</taxon>
        <taxon>Jatrophihabitantales</taxon>
        <taxon>Jatrophihabitantaceae</taxon>
        <taxon>Jatrophihabitans</taxon>
    </lineage>
</organism>
<dbReference type="HAMAP" id="MF_00182">
    <property type="entry name" value="Formyl_trans"/>
    <property type="match status" value="1"/>
</dbReference>
<dbReference type="InterPro" id="IPR041711">
    <property type="entry name" value="Met-tRNA-FMT_N"/>
</dbReference>
<dbReference type="InterPro" id="IPR005793">
    <property type="entry name" value="Formyl_trans_C"/>
</dbReference>
<dbReference type="InterPro" id="IPR005794">
    <property type="entry name" value="Fmt"/>
</dbReference>
<dbReference type="RefSeq" id="WP_269443472.1">
    <property type="nucleotide sequence ID" value="NZ_CP097463.1"/>
</dbReference>
<feature type="region of interest" description="Disordered" evidence="6">
    <location>
        <begin position="284"/>
        <end position="308"/>
    </location>
</feature>
<dbReference type="CDD" id="cd08704">
    <property type="entry name" value="Met_tRNA_FMT_C"/>
    <property type="match status" value="1"/>
</dbReference>
<dbReference type="Pfam" id="PF02911">
    <property type="entry name" value="Formyl_trans_C"/>
    <property type="match status" value="1"/>
</dbReference>
<accession>A0ABY7JZ55</accession>
<evidence type="ECO:0000256" key="1">
    <source>
        <dbReference type="ARBA" id="ARBA00010699"/>
    </source>
</evidence>
<evidence type="ECO:0000259" key="7">
    <source>
        <dbReference type="Pfam" id="PF00551"/>
    </source>
</evidence>
<evidence type="ECO:0000256" key="2">
    <source>
        <dbReference type="ARBA" id="ARBA00012261"/>
    </source>
</evidence>
<feature type="binding site" evidence="5">
    <location>
        <begin position="110"/>
        <end position="113"/>
    </location>
    <ligand>
        <name>(6S)-5,6,7,8-tetrahydrofolate</name>
        <dbReference type="ChEBI" id="CHEBI:57453"/>
    </ligand>
</feature>
<gene>
    <name evidence="5" type="primary">fmt</name>
    <name evidence="9" type="ORF">M6B22_20805</name>
</gene>
<dbReference type="Pfam" id="PF00551">
    <property type="entry name" value="Formyl_trans_N"/>
    <property type="match status" value="1"/>
</dbReference>
<evidence type="ECO:0000259" key="8">
    <source>
        <dbReference type="Pfam" id="PF02911"/>
    </source>
</evidence>
<evidence type="ECO:0000256" key="3">
    <source>
        <dbReference type="ARBA" id="ARBA00022679"/>
    </source>
</evidence>
<dbReference type="InterPro" id="IPR036477">
    <property type="entry name" value="Formyl_transf_N_sf"/>
</dbReference>
<feature type="domain" description="Formyl transferase N-terminal" evidence="7">
    <location>
        <begin position="2"/>
        <end position="173"/>
    </location>
</feature>
<dbReference type="InterPro" id="IPR044135">
    <property type="entry name" value="Met-tRNA-FMT_C"/>
</dbReference>
<keyword evidence="3 5" id="KW-0808">Transferase</keyword>
<dbReference type="SUPFAM" id="SSF53328">
    <property type="entry name" value="Formyltransferase"/>
    <property type="match status" value="1"/>
</dbReference>
<comment type="catalytic activity">
    <reaction evidence="5">
        <text>L-methionyl-tRNA(fMet) + (6R)-10-formyltetrahydrofolate = N-formyl-L-methionyl-tRNA(fMet) + (6S)-5,6,7,8-tetrahydrofolate + H(+)</text>
        <dbReference type="Rhea" id="RHEA:24380"/>
        <dbReference type="Rhea" id="RHEA-COMP:9952"/>
        <dbReference type="Rhea" id="RHEA-COMP:9953"/>
        <dbReference type="ChEBI" id="CHEBI:15378"/>
        <dbReference type="ChEBI" id="CHEBI:57453"/>
        <dbReference type="ChEBI" id="CHEBI:78530"/>
        <dbReference type="ChEBI" id="CHEBI:78844"/>
        <dbReference type="ChEBI" id="CHEBI:195366"/>
        <dbReference type="EC" id="2.1.2.9"/>
    </reaction>
</comment>
<feature type="domain" description="Formyl transferase C-terminal" evidence="8">
    <location>
        <begin position="204"/>
        <end position="299"/>
    </location>
</feature>
<reference evidence="9" key="1">
    <citation type="submission" date="2022-05" db="EMBL/GenBank/DDBJ databases">
        <title>Jatrophihabitans sp. SB3-54 whole genome sequence.</title>
        <authorList>
            <person name="Suh M.K."/>
            <person name="Eom M.K."/>
            <person name="Kim J.S."/>
            <person name="Kim H.S."/>
            <person name="Do H.E."/>
            <person name="Shin Y.K."/>
            <person name="Lee J.-S."/>
        </authorList>
    </citation>
    <scope>NUCLEOTIDE SEQUENCE</scope>
    <source>
        <strain evidence="9">SB3-54</strain>
    </source>
</reference>
<dbReference type="PANTHER" id="PTHR11138:SF5">
    <property type="entry name" value="METHIONYL-TRNA FORMYLTRANSFERASE, MITOCHONDRIAL"/>
    <property type="match status" value="1"/>
</dbReference>
<evidence type="ECO:0000256" key="6">
    <source>
        <dbReference type="SAM" id="MobiDB-lite"/>
    </source>
</evidence>
<evidence type="ECO:0000256" key="4">
    <source>
        <dbReference type="ARBA" id="ARBA00022917"/>
    </source>
</evidence>
<comment type="function">
    <text evidence="5">Attaches a formyl group to the free amino group of methionyl-tRNA(fMet). The formyl group appears to play a dual role in the initiator identity of N-formylmethionyl-tRNA by promoting its recognition by IF2 and preventing the misappropriation of this tRNA by the elongation apparatus.</text>
</comment>
<evidence type="ECO:0000256" key="5">
    <source>
        <dbReference type="HAMAP-Rule" id="MF_00182"/>
    </source>
</evidence>
<dbReference type="SUPFAM" id="SSF50486">
    <property type="entry name" value="FMT C-terminal domain-like"/>
    <property type="match status" value="1"/>
</dbReference>
<dbReference type="EC" id="2.1.2.9" evidence="2 5"/>
<dbReference type="InterPro" id="IPR002376">
    <property type="entry name" value="Formyl_transf_N"/>
</dbReference>
<dbReference type="EMBL" id="CP097463">
    <property type="protein sequence ID" value="WAX56938.1"/>
    <property type="molecule type" value="Genomic_DNA"/>
</dbReference>
<dbReference type="CDD" id="cd08646">
    <property type="entry name" value="FMT_core_Met-tRNA-FMT_N"/>
    <property type="match status" value="1"/>
</dbReference>
<sequence length="308" mass="31895">MRLVFAGTPAAAVPSLRALLDSSRHDVVAVVTRPPARAGRGRRESIQPVAELARDAGLPVLTPQRAGDPDFLAQLAELAPDCCPVVAYGALLPPSALAVPKHGWVNLHFSLLPAWRGAAPVQHAILHGDDVTGATTFLIEAGLDTGPVFGVVTETIRGDDTAGDLLERLALSGAGLLAATLDGIEDGSLIAVPQLPDGVSVAGKITVADAKVDWTAPAQHIDRLVRACTPAPGAWTAFRGERLKLGPVRPQQVDTLAAGAVRVERNAVYAGTATADVELGTVQPPGKRPMAAADWARGTRPAEGDRLG</sequence>
<protein>
    <recommendedName>
        <fullName evidence="2 5">Methionyl-tRNA formyltransferase</fullName>
        <ecNumber evidence="2 5">2.1.2.9</ecNumber>
    </recommendedName>
</protein>
<dbReference type="Proteomes" id="UP001164693">
    <property type="component" value="Chromosome"/>
</dbReference>
<name>A0ABY7JZ55_9ACTN</name>
<dbReference type="InterPro" id="IPR011034">
    <property type="entry name" value="Formyl_transferase-like_C_sf"/>
</dbReference>
<dbReference type="Gene3D" id="3.40.50.12230">
    <property type="match status" value="1"/>
</dbReference>
<evidence type="ECO:0000313" key="9">
    <source>
        <dbReference type="EMBL" id="WAX56938.1"/>
    </source>
</evidence>